<feature type="coiled-coil region" evidence="1">
    <location>
        <begin position="75"/>
        <end position="102"/>
    </location>
</feature>
<comment type="caution">
    <text evidence="2">The sequence shown here is derived from an EMBL/GenBank/DDBJ whole genome shotgun (WGS) entry which is preliminary data.</text>
</comment>
<dbReference type="EMBL" id="NMUH01000358">
    <property type="protein sequence ID" value="MQL77618.1"/>
    <property type="molecule type" value="Genomic_DNA"/>
</dbReference>
<evidence type="ECO:0000256" key="1">
    <source>
        <dbReference type="SAM" id="Coils"/>
    </source>
</evidence>
<reference evidence="2" key="1">
    <citation type="submission" date="2017-07" db="EMBL/GenBank/DDBJ databases">
        <title>Taro Niue Genome Assembly and Annotation.</title>
        <authorList>
            <person name="Atibalentja N."/>
            <person name="Keating K."/>
            <person name="Fields C.J."/>
        </authorList>
    </citation>
    <scope>NUCLEOTIDE SEQUENCE</scope>
    <source>
        <strain evidence="2">Niue_2</strain>
        <tissue evidence="2">Leaf</tissue>
    </source>
</reference>
<protein>
    <submittedName>
        <fullName evidence="2">Uncharacterized protein</fullName>
    </submittedName>
</protein>
<organism evidence="2 3">
    <name type="scientific">Colocasia esculenta</name>
    <name type="common">Wild taro</name>
    <name type="synonym">Arum esculentum</name>
    <dbReference type="NCBI Taxonomy" id="4460"/>
    <lineage>
        <taxon>Eukaryota</taxon>
        <taxon>Viridiplantae</taxon>
        <taxon>Streptophyta</taxon>
        <taxon>Embryophyta</taxon>
        <taxon>Tracheophyta</taxon>
        <taxon>Spermatophyta</taxon>
        <taxon>Magnoliopsida</taxon>
        <taxon>Liliopsida</taxon>
        <taxon>Araceae</taxon>
        <taxon>Aroideae</taxon>
        <taxon>Colocasieae</taxon>
        <taxon>Colocasia</taxon>
    </lineage>
</organism>
<dbReference type="Proteomes" id="UP000652761">
    <property type="component" value="Unassembled WGS sequence"/>
</dbReference>
<name>A0A843U1X4_COLES</name>
<sequence>MHFEEGGNGGNLLAAALQTSVAPCVSAAKRRPVVWERCEEDTRVAKGSCKFFMWCDEFFALGRLSSAKCECGEVMQKLVEENEILRKRVQELQLQLEKKTRITASLGRVISTLTTEEADDN</sequence>
<evidence type="ECO:0000313" key="2">
    <source>
        <dbReference type="EMBL" id="MQL77618.1"/>
    </source>
</evidence>
<proteinExistence type="predicted"/>
<accession>A0A843U1X4</accession>
<gene>
    <name evidence="2" type="ORF">Taro_010052</name>
</gene>
<keyword evidence="3" id="KW-1185">Reference proteome</keyword>
<dbReference type="AlphaFoldDB" id="A0A843U1X4"/>
<keyword evidence="1" id="KW-0175">Coiled coil</keyword>
<evidence type="ECO:0000313" key="3">
    <source>
        <dbReference type="Proteomes" id="UP000652761"/>
    </source>
</evidence>